<dbReference type="STRING" id="44252.DJ90_2375"/>
<keyword evidence="3" id="KW-0804">Transcription</keyword>
<dbReference type="SUPFAM" id="SSF53807">
    <property type="entry name" value="Helical backbone' metal receptor"/>
    <property type="match status" value="1"/>
</dbReference>
<proteinExistence type="predicted"/>
<accession>A0A090ZLB2</accession>
<dbReference type="GO" id="GO:0043565">
    <property type="term" value="F:sequence-specific DNA binding"/>
    <property type="evidence" value="ECO:0007669"/>
    <property type="project" value="InterPro"/>
</dbReference>
<dbReference type="InterPro" id="IPR002491">
    <property type="entry name" value="ABC_transptr_periplasmic_BD"/>
</dbReference>
<keyword evidence="1" id="KW-0805">Transcription regulation</keyword>
<dbReference type="SMART" id="SM00342">
    <property type="entry name" value="HTH_ARAC"/>
    <property type="match status" value="1"/>
</dbReference>
<comment type="caution">
    <text evidence="6">The sequence shown here is derived from an EMBL/GenBank/DDBJ whole genome shotgun (WGS) entry which is preliminary data.</text>
</comment>
<dbReference type="Pfam" id="PF01497">
    <property type="entry name" value="Peripla_BP_2"/>
    <property type="match status" value="1"/>
</dbReference>
<dbReference type="PATRIC" id="fig|44252.3.peg.724"/>
<name>A0A090ZLB2_PAEMA</name>
<evidence type="ECO:0000256" key="1">
    <source>
        <dbReference type="ARBA" id="ARBA00023015"/>
    </source>
</evidence>
<evidence type="ECO:0000313" key="6">
    <source>
        <dbReference type="EMBL" id="KFN11198.1"/>
    </source>
</evidence>
<protein>
    <submittedName>
        <fullName evidence="6">Helix-turn-helix domain protein</fullName>
    </submittedName>
</protein>
<keyword evidence="7" id="KW-1185">Reference proteome</keyword>
<dbReference type="RefSeq" id="WP_036627704.1">
    <property type="nucleotide sequence ID" value="NZ_BOSD01000018.1"/>
</dbReference>
<dbReference type="HOGENOM" id="CLU_028727_2_1_9"/>
<dbReference type="PROSITE" id="PS01124">
    <property type="entry name" value="HTH_ARAC_FAMILY_2"/>
    <property type="match status" value="1"/>
</dbReference>
<keyword evidence="2" id="KW-0238">DNA-binding</keyword>
<reference evidence="6 7" key="1">
    <citation type="submission" date="2014-04" db="EMBL/GenBank/DDBJ databases">
        <authorList>
            <person name="Bishop-Lilly K.A."/>
            <person name="Broomall S.M."/>
            <person name="Chain P.S."/>
            <person name="Chertkov O."/>
            <person name="Coyne S.R."/>
            <person name="Daligault H.E."/>
            <person name="Davenport K.W."/>
            <person name="Erkkila T."/>
            <person name="Frey K.G."/>
            <person name="Gibbons H.S."/>
            <person name="Gu W."/>
            <person name="Jaissle J."/>
            <person name="Johnson S.L."/>
            <person name="Koroleva G.I."/>
            <person name="Ladner J.T."/>
            <person name="Lo C.-C."/>
            <person name="Minogue T.D."/>
            <person name="Munk C."/>
            <person name="Palacios G.F."/>
            <person name="Redden C.L."/>
            <person name="Rosenzweig C.N."/>
            <person name="Scholz M.B."/>
            <person name="Teshima H."/>
            <person name="Xu Y."/>
        </authorList>
    </citation>
    <scope>NUCLEOTIDE SEQUENCE [LARGE SCALE GENOMIC DNA]</scope>
    <source>
        <strain evidence="6 7">8244</strain>
    </source>
</reference>
<evidence type="ECO:0000256" key="3">
    <source>
        <dbReference type="ARBA" id="ARBA00023163"/>
    </source>
</evidence>
<dbReference type="InterPro" id="IPR018062">
    <property type="entry name" value="HTH_AraC-typ_CS"/>
</dbReference>
<dbReference type="PROSITE" id="PS00041">
    <property type="entry name" value="HTH_ARAC_FAMILY_1"/>
    <property type="match status" value="1"/>
</dbReference>
<dbReference type="InterPro" id="IPR018060">
    <property type="entry name" value="HTH_AraC"/>
</dbReference>
<dbReference type="Proteomes" id="UP000029278">
    <property type="component" value="Unassembled WGS sequence"/>
</dbReference>
<evidence type="ECO:0000259" key="4">
    <source>
        <dbReference type="PROSITE" id="PS01124"/>
    </source>
</evidence>
<dbReference type="EMBL" id="JMQA01000012">
    <property type="protein sequence ID" value="KFN11198.1"/>
    <property type="molecule type" value="Genomic_DNA"/>
</dbReference>
<dbReference type="Gene3D" id="3.40.50.1980">
    <property type="entry name" value="Nitrogenase molybdenum iron protein domain"/>
    <property type="match status" value="2"/>
</dbReference>
<organism evidence="6 7">
    <name type="scientific">Paenibacillus macerans</name>
    <name type="common">Bacillus macerans</name>
    <dbReference type="NCBI Taxonomy" id="44252"/>
    <lineage>
        <taxon>Bacteria</taxon>
        <taxon>Bacillati</taxon>
        <taxon>Bacillota</taxon>
        <taxon>Bacilli</taxon>
        <taxon>Bacillales</taxon>
        <taxon>Paenibacillaceae</taxon>
        <taxon>Paenibacillus</taxon>
    </lineage>
</organism>
<dbReference type="GO" id="GO:0003700">
    <property type="term" value="F:DNA-binding transcription factor activity"/>
    <property type="evidence" value="ECO:0007669"/>
    <property type="project" value="InterPro"/>
</dbReference>
<dbReference type="Pfam" id="PF12833">
    <property type="entry name" value="HTH_18"/>
    <property type="match status" value="1"/>
</dbReference>
<dbReference type="PANTHER" id="PTHR43280:SF2">
    <property type="entry name" value="HTH-TYPE TRANSCRIPTIONAL REGULATOR EXSA"/>
    <property type="match status" value="1"/>
</dbReference>
<dbReference type="InterPro" id="IPR009057">
    <property type="entry name" value="Homeodomain-like_sf"/>
</dbReference>
<dbReference type="SUPFAM" id="SSF46689">
    <property type="entry name" value="Homeodomain-like"/>
    <property type="match status" value="2"/>
</dbReference>
<sequence>MTNLVSEWTEFRFPLYTAVQIRSLYGTSNLPAHKIHEEFAVLIGLAAGKAVLRSGDQTFELAEGTVILLPAGTHAALMTDSLGPLHAYKLSIGISEQTISQYSGSAMRGSELIDGKNVRFFPNEPGIVAMLEELYLYRSPAYEARHVQNQMVFYRIIFELLSRSGGTHSANGELSMERSIAYMENRFRDKITREQLAAMAGVSSSHYSILFKRITGFSPQEYLSRLRVHRAVELLIGGSGTLREIAQKVGYKDEFYLSRRFKRQIGVSPTVYHSISPQRVAVMLTPYASHLLLLGREPVLTISENGEYVHTAELPQPQAMRFIHTDCTFEQLKSALLDTKADMIIAAGEHLHRHGLNPEQLRAVAPVVEIPWMELGWKDHLRLIARAIRQSERAEAWLAAFEQEEKSARLLVRQRAAADETVAILVVRPEGLLVYGARNAGYVIYHSLGLRPPAKIQQLNHKLGNTFHSIPIEPAELADVAGNRLLVIVFPDAKGSTAHAEALFQSPYWKELSAVQRNKVHHLDMDEWIPYNPVSIRLQLQRAVALFSSIQ</sequence>
<evidence type="ECO:0000313" key="7">
    <source>
        <dbReference type="Proteomes" id="UP000029278"/>
    </source>
</evidence>
<evidence type="ECO:0000256" key="2">
    <source>
        <dbReference type="ARBA" id="ARBA00023125"/>
    </source>
</evidence>
<dbReference type="GeneID" id="77012019"/>
<dbReference type="AlphaFoldDB" id="A0A090ZLB2"/>
<gene>
    <name evidence="6" type="ORF">DJ90_2375</name>
</gene>
<dbReference type="PROSITE" id="PS50983">
    <property type="entry name" value="FE_B12_PBP"/>
    <property type="match status" value="1"/>
</dbReference>
<feature type="domain" description="HTH araC/xylS-type" evidence="4">
    <location>
        <begin position="177"/>
        <end position="275"/>
    </location>
</feature>
<feature type="domain" description="Fe/B12 periplasmic-binding" evidence="5">
    <location>
        <begin position="279"/>
        <end position="551"/>
    </location>
</feature>
<dbReference type="OrthoDB" id="2660924at2"/>
<evidence type="ECO:0000259" key="5">
    <source>
        <dbReference type="PROSITE" id="PS50983"/>
    </source>
</evidence>
<dbReference type="Gene3D" id="1.10.10.60">
    <property type="entry name" value="Homeodomain-like"/>
    <property type="match status" value="2"/>
</dbReference>
<dbReference type="PANTHER" id="PTHR43280">
    <property type="entry name" value="ARAC-FAMILY TRANSCRIPTIONAL REGULATOR"/>
    <property type="match status" value="1"/>
</dbReference>